<dbReference type="GO" id="GO:0003700">
    <property type="term" value="F:DNA-binding transcription factor activity"/>
    <property type="evidence" value="ECO:0007669"/>
    <property type="project" value="InterPro"/>
</dbReference>
<comment type="caution">
    <text evidence="1">The sequence shown here is derived from an EMBL/GenBank/DDBJ whole genome shotgun (WGS) entry which is preliminary data.</text>
</comment>
<organism evidence="1 2">
    <name type="scientific">Dreissena polymorpha</name>
    <name type="common">Zebra mussel</name>
    <name type="synonym">Mytilus polymorpha</name>
    <dbReference type="NCBI Taxonomy" id="45954"/>
    <lineage>
        <taxon>Eukaryota</taxon>
        <taxon>Metazoa</taxon>
        <taxon>Spiralia</taxon>
        <taxon>Lophotrochozoa</taxon>
        <taxon>Mollusca</taxon>
        <taxon>Bivalvia</taxon>
        <taxon>Autobranchia</taxon>
        <taxon>Heteroconchia</taxon>
        <taxon>Euheterodonta</taxon>
        <taxon>Imparidentia</taxon>
        <taxon>Neoheterodontei</taxon>
        <taxon>Myida</taxon>
        <taxon>Dreissenoidea</taxon>
        <taxon>Dreissenidae</taxon>
        <taxon>Dreissena</taxon>
    </lineage>
</organism>
<sequence length="103" mass="11860">MDTAKVGVFVLNRRNNWDAQQRPEPNIDRGLVNKISELVDEGVSNTDEMERRLRGHVLETENITPAPTSKSFFPNRTTIRNHMRKAENIKHTSIDDETNLKGF</sequence>
<dbReference type="InterPro" id="IPR029309">
    <property type="entry name" value="CaRF"/>
</dbReference>
<protein>
    <submittedName>
        <fullName evidence="1">Uncharacterized protein</fullName>
    </submittedName>
</protein>
<evidence type="ECO:0000313" key="2">
    <source>
        <dbReference type="Proteomes" id="UP000828390"/>
    </source>
</evidence>
<dbReference type="EMBL" id="JAIWYP010000006">
    <property type="protein sequence ID" value="KAH3811645.1"/>
    <property type="molecule type" value="Genomic_DNA"/>
</dbReference>
<reference evidence="1" key="1">
    <citation type="journal article" date="2019" name="bioRxiv">
        <title>The Genome of the Zebra Mussel, Dreissena polymorpha: A Resource for Invasive Species Research.</title>
        <authorList>
            <person name="McCartney M.A."/>
            <person name="Auch B."/>
            <person name="Kono T."/>
            <person name="Mallez S."/>
            <person name="Zhang Y."/>
            <person name="Obille A."/>
            <person name="Becker A."/>
            <person name="Abrahante J.E."/>
            <person name="Garbe J."/>
            <person name="Badalamenti J.P."/>
            <person name="Herman A."/>
            <person name="Mangelson H."/>
            <person name="Liachko I."/>
            <person name="Sullivan S."/>
            <person name="Sone E.D."/>
            <person name="Koren S."/>
            <person name="Silverstein K.A.T."/>
            <person name="Beckman K.B."/>
            <person name="Gohl D.M."/>
        </authorList>
    </citation>
    <scope>NUCLEOTIDE SEQUENCE</scope>
    <source>
        <strain evidence="1">Duluth1</strain>
        <tissue evidence="1">Whole animal</tissue>
    </source>
</reference>
<evidence type="ECO:0000313" key="1">
    <source>
        <dbReference type="EMBL" id="KAH3811645.1"/>
    </source>
</evidence>
<proteinExistence type="predicted"/>
<accession>A0A9D4G6W5</accession>
<dbReference type="AlphaFoldDB" id="A0A9D4G6W5"/>
<keyword evidence="2" id="KW-1185">Reference proteome</keyword>
<name>A0A9D4G6W5_DREPO</name>
<dbReference type="Pfam" id="PF15299">
    <property type="entry name" value="ALS2CR8"/>
    <property type="match status" value="1"/>
</dbReference>
<dbReference type="Proteomes" id="UP000828390">
    <property type="component" value="Unassembled WGS sequence"/>
</dbReference>
<feature type="non-terminal residue" evidence="1">
    <location>
        <position position="103"/>
    </location>
</feature>
<gene>
    <name evidence="1" type="ORF">DPMN_140057</name>
</gene>
<reference evidence="1" key="2">
    <citation type="submission" date="2020-11" db="EMBL/GenBank/DDBJ databases">
        <authorList>
            <person name="McCartney M.A."/>
            <person name="Auch B."/>
            <person name="Kono T."/>
            <person name="Mallez S."/>
            <person name="Becker A."/>
            <person name="Gohl D.M."/>
            <person name="Silverstein K.A.T."/>
            <person name="Koren S."/>
            <person name="Bechman K.B."/>
            <person name="Herman A."/>
            <person name="Abrahante J.E."/>
            <person name="Garbe J."/>
        </authorList>
    </citation>
    <scope>NUCLEOTIDE SEQUENCE</scope>
    <source>
        <strain evidence="1">Duluth1</strain>
        <tissue evidence="1">Whole animal</tissue>
    </source>
</reference>